<feature type="non-terminal residue" evidence="1">
    <location>
        <position position="204"/>
    </location>
</feature>
<keyword evidence="2" id="KW-1185">Reference proteome</keyword>
<dbReference type="STRING" id="675824.A0A1E3Q3U1"/>
<protein>
    <submittedName>
        <fullName evidence="1">Uncharacterized protein</fullName>
    </submittedName>
</protein>
<reference evidence="1 2" key="1">
    <citation type="journal article" date="2016" name="Proc. Natl. Acad. Sci. U.S.A.">
        <title>Comparative genomics of biotechnologically important yeasts.</title>
        <authorList>
            <person name="Riley R."/>
            <person name="Haridas S."/>
            <person name="Wolfe K.H."/>
            <person name="Lopes M.R."/>
            <person name="Hittinger C.T."/>
            <person name="Goeker M."/>
            <person name="Salamov A.A."/>
            <person name="Wisecaver J.H."/>
            <person name="Long T.M."/>
            <person name="Calvey C.H."/>
            <person name="Aerts A.L."/>
            <person name="Barry K.W."/>
            <person name="Choi C."/>
            <person name="Clum A."/>
            <person name="Coughlan A.Y."/>
            <person name="Deshpande S."/>
            <person name="Douglass A.P."/>
            <person name="Hanson S.J."/>
            <person name="Klenk H.-P."/>
            <person name="LaButti K.M."/>
            <person name="Lapidus A."/>
            <person name="Lindquist E.A."/>
            <person name="Lipzen A.M."/>
            <person name="Meier-Kolthoff J.P."/>
            <person name="Ohm R.A."/>
            <person name="Otillar R.P."/>
            <person name="Pangilinan J.L."/>
            <person name="Peng Y."/>
            <person name="Rokas A."/>
            <person name="Rosa C.A."/>
            <person name="Scheuner C."/>
            <person name="Sibirny A.A."/>
            <person name="Slot J.C."/>
            <person name="Stielow J.B."/>
            <person name="Sun H."/>
            <person name="Kurtzman C.P."/>
            <person name="Blackwell M."/>
            <person name="Grigoriev I.V."/>
            <person name="Jeffries T.W."/>
        </authorList>
    </citation>
    <scope>NUCLEOTIDE SEQUENCE [LARGE SCALE GENOMIC DNA]</scope>
    <source>
        <strain evidence="1 2">NRRL Y-11557</strain>
    </source>
</reference>
<dbReference type="Proteomes" id="UP000094385">
    <property type="component" value="Unassembled WGS sequence"/>
</dbReference>
<dbReference type="OrthoDB" id="9975758at2759"/>
<accession>A0A1E3Q3U1</accession>
<name>A0A1E3Q3U1_LIPST</name>
<evidence type="ECO:0000313" key="2">
    <source>
        <dbReference type="Proteomes" id="UP000094385"/>
    </source>
</evidence>
<gene>
    <name evidence="1" type="ORF">LIPSTDRAFT_35530</name>
</gene>
<evidence type="ECO:0000313" key="1">
    <source>
        <dbReference type="EMBL" id="ODQ72270.1"/>
    </source>
</evidence>
<proteinExistence type="predicted"/>
<dbReference type="AlphaFoldDB" id="A0A1E3Q3U1"/>
<dbReference type="EMBL" id="KV454296">
    <property type="protein sequence ID" value="ODQ72270.1"/>
    <property type="molecule type" value="Genomic_DNA"/>
</dbReference>
<feature type="non-terminal residue" evidence="1">
    <location>
        <position position="1"/>
    </location>
</feature>
<organism evidence="1 2">
    <name type="scientific">Lipomyces starkeyi NRRL Y-11557</name>
    <dbReference type="NCBI Taxonomy" id="675824"/>
    <lineage>
        <taxon>Eukaryota</taxon>
        <taxon>Fungi</taxon>
        <taxon>Dikarya</taxon>
        <taxon>Ascomycota</taxon>
        <taxon>Saccharomycotina</taxon>
        <taxon>Lipomycetes</taxon>
        <taxon>Lipomycetales</taxon>
        <taxon>Lipomycetaceae</taxon>
        <taxon>Lipomyces</taxon>
    </lineage>
</organism>
<sequence length="204" mass="22520">IQLRPPSSLASIHNSKSPIIYTPPSITFLQGTWHVTHSTLPMWKSNRNVHITYTPLLSSSDPIHDGSPSAAGAADIQLDDMVSYNSLNGDKVKTVHGIDTPLADGGWHWRGKGWLVIASSHWEVLGYGTEKPGGPASLHNNGNQWIVTYFTKSLFTPAGIDIYSRSAEGLRDETVNDIREMLKEMEGPEMSKLAGEMFEVKRDH</sequence>